<keyword evidence="2" id="KW-0732">Signal</keyword>
<protein>
    <recommendedName>
        <fullName evidence="5">Lipoprotein</fullName>
    </recommendedName>
</protein>
<evidence type="ECO:0000256" key="1">
    <source>
        <dbReference type="SAM" id="MobiDB-lite"/>
    </source>
</evidence>
<accession>A0ABW1G5P6</accession>
<dbReference type="PROSITE" id="PS51257">
    <property type="entry name" value="PROKAR_LIPOPROTEIN"/>
    <property type="match status" value="1"/>
</dbReference>
<dbReference type="EMBL" id="JBHSQJ010000059">
    <property type="protein sequence ID" value="MFC5908481.1"/>
    <property type="molecule type" value="Genomic_DNA"/>
</dbReference>
<comment type="caution">
    <text evidence="3">The sequence shown here is derived from an EMBL/GenBank/DDBJ whole genome shotgun (WGS) entry which is preliminary data.</text>
</comment>
<reference evidence="4" key="1">
    <citation type="journal article" date="2019" name="Int. J. Syst. Evol. Microbiol.">
        <title>The Global Catalogue of Microorganisms (GCM) 10K type strain sequencing project: providing services to taxonomists for standard genome sequencing and annotation.</title>
        <authorList>
            <consortium name="The Broad Institute Genomics Platform"/>
            <consortium name="The Broad Institute Genome Sequencing Center for Infectious Disease"/>
            <person name="Wu L."/>
            <person name="Ma J."/>
        </authorList>
    </citation>
    <scope>NUCLEOTIDE SEQUENCE [LARGE SCALE GENOMIC DNA]</scope>
    <source>
        <strain evidence="4">JCM 4816</strain>
    </source>
</reference>
<organism evidence="3 4">
    <name type="scientific">Streptacidiphilus monticola</name>
    <dbReference type="NCBI Taxonomy" id="2161674"/>
    <lineage>
        <taxon>Bacteria</taxon>
        <taxon>Bacillati</taxon>
        <taxon>Actinomycetota</taxon>
        <taxon>Actinomycetes</taxon>
        <taxon>Kitasatosporales</taxon>
        <taxon>Streptomycetaceae</taxon>
        <taxon>Streptacidiphilus</taxon>
    </lineage>
</organism>
<sequence>MRLRPQLRLAATACLAAALSACAAPHAHWSAAPRPAARVVEPSPLSRLGVAGPPPAAAHDERRPARPRPVAPRRPAHRRFLAHRHFRPAAPAVCDLAHGLWPQGSLPDALCRSAYR</sequence>
<evidence type="ECO:0000313" key="3">
    <source>
        <dbReference type="EMBL" id="MFC5908481.1"/>
    </source>
</evidence>
<evidence type="ECO:0000256" key="2">
    <source>
        <dbReference type="SAM" id="SignalP"/>
    </source>
</evidence>
<keyword evidence="4" id="KW-1185">Reference proteome</keyword>
<feature type="chain" id="PRO_5046164318" description="Lipoprotein" evidence="2">
    <location>
        <begin position="24"/>
        <end position="116"/>
    </location>
</feature>
<feature type="region of interest" description="Disordered" evidence="1">
    <location>
        <begin position="43"/>
        <end position="78"/>
    </location>
</feature>
<name>A0ABW1G5P6_9ACTN</name>
<dbReference type="Proteomes" id="UP001596174">
    <property type="component" value="Unassembled WGS sequence"/>
</dbReference>
<proteinExistence type="predicted"/>
<gene>
    <name evidence="3" type="ORF">ACFP3V_14820</name>
</gene>
<evidence type="ECO:0008006" key="5">
    <source>
        <dbReference type="Google" id="ProtNLM"/>
    </source>
</evidence>
<evidence type="ECO:0000313" key="4">
    <source>
        <dbReference type="Proteomes" id="UP001596174"/>
    </source>
</evidence>
<feature type="signal peptide" evidence="2">
    <location>
        <begin position="1"/>
        <end position="23"/>
    </location>
</feature>
<dbReference type="RefSeq" id="WP_380583477.1">
    <property type="nucleotide sequence ID" value="NZ_JBHSQJ010000059.1"/>
</dbReference>